<dbReference type="AlphaFoldDB" id="A0A336MIK8"/>
<evidence type="ECO:0000256" key="3">
    <source>
        <dbReference type="ARBA" id="ARBA00022679"/>
    </source>
</evidence>
<keyword evidence="6 9" id="KW-0067">ATP-binding</keyword>
<evidence type="ECO:0000259" key="11">
    <source>
        <dbReference type="PROSITE" id="PS50011"/>
    </source>
</evidence>
<dbReference type="InterPro" id="IPR016024">
    <property type="entry name" value="ARM-type_fold"/>
</dbReference>
<feature type="binding site" evidence="9">
    <location>
        <position position="33"/>
    </location>
    <ligand>
        <name>ATP</name>
        <dbReference type="ChEBI" id="CHEBI:30616"/>
    </ligand>
</feature>
<dbReference type="SUPFAM" id="SSF56112">
    <property type="entry name" value="Protein kinase-like (PK-like)"/>
    <property type="match status" value="1"/>
</dbReference>
<dbReference type="EMBL" id="UFQS01000959">
    <property type="protein sequence ID" value="SSX07953.1"/>
    <property type="molecule type" value="Genomic_DNA"/>
</dbReference>
<comment type="catalytic activity">
    <reaction evidence="7">
        <text>L-threonyl-[protein] + ATP = O-phospho-L-threonyl-[protein] + ADP + H(+)</text>
        <dbReference type="Rhea" id="RHEA:46608"/>
        <dbReference type="Rhea" id="RHEA-COMP:11060"/>
        <dbReference type="Rhea" id="RHEA-COMP:11605"/>
        <dbReference type="ChEBI" id="CHEBI:15378"/>
        <dbReference type="ChEBI" id="CHEBI:30013"/>
        <dbReference type="ChEBI" id="CHEBI:30616"/>
        <dbReference type="ChEBI" id="CHEBI:61977"/>
        <dbReference type="ChEBI" id="CHEBI:456216"/>
        <dbReference type="EC" id="2.7.11.1"/>
    </reaction>
</comment>
<reference evidence="13" key="2">
    <citation type="submission" date="2018-07" db="EMBL/GenBank/DDBJ databases">
        <authorList>
            <person name="Quirk P.G."/>
            <person name="Krulwich T.A."/>
        </authorList>
    </citation>
    <scope>NUCLEOTIDE SEQUENCE</scope>
</reference>
<sequence length="782" mass="88529">MENYQISVLVGEGSFGKVYKATEKKTKNVVALKILSKRGRNPKDVKQLRRECDIQKDLKHPNIIRMLKSFETENEIVYVTEFAQLDLHTLLSEEGSLGEPKAQKLTFDLVSALYYLHSHRILHRDLKPQNILLDSQSNAKLCDFGLARNMTMSTHVLTSIKGTPLYMSPELLEGKPYDHLADLWSLGCIIYEALAGEPPFYTTSILHLVRLIRHGRIKWPSFLSQECYSFLDSLLVIDPTQRIQWPEILKHPFVDGNILILEDDTPESPFTQAMTDDQRFEKECQAAQLMCADTHLRHQIDVTDLMNAENIQLPEKKVEKDDDVMSSHDSIHAILQSDLENIETDMEEGAVGGFNKKQGKHQNVQAKNPCLVTGNSNLVINNLTDNFPQLSLKTLNDSVNKNMKISSGGSSLNKSNQLERRKLNQNLDNFSVKLESDNKTKDKNDGDRLKRQENLKLEQSTESQSAKINDEIEGTNKITPTLLPGWDSCEDSQNPPIENDEWIVFISKSMQEILDGDLDALKQQNFVSIIVAPLRNSKASPKVIESVAQLFTLPLVLNGPSSLILDIKTIYIEVKLLPNLVYASKLLSQNPPTTNSISPSNNSSHTPTYRDINTLSVDELKTIACIYDLVCHLVHCGPSFLDQFCDAIAILGVDQLLVKILTVHMTKQSKCIKEVERLKRSLLGILGCVLRESPENSELVEKIIFDSKIEDLLKDHNGFVRYRALILLRLLGRFSAVTLEKNWKPTIKCQIEDLLNDEQENIQNEAIAILDEMKHLPFFQQS</sequence>
<keyword evidence="5" id="KW-0418">Kinase</keyword>
<accession>A0A336MIK8</accession>
<dbReference type="InterPro" id="IPR000719">
    <property type="entry name" value="Prot_kinase_dom"/>
</dbReference>
<evidence type="ECO:0000256" key="2">
    <source>
        <dbReference type="ARBA" id="ARBA00022527"/>
    </source>
</evidence>
<dbReference type="SUPFAM" id="SSF48371">
    <property type="entry name" value="ARM repeat"/>
    <property type="match status" value="1"/>
</dbReference>
<dbReference type="FunFam" id="1.10.510.10:FF:000571">
    <property type="entry name" value="Maternal embryonic leucine zipper kinase"/>
    <property type="match status" value="1"/>
</dbReference>
<keyword evidence="4 9" id="KW-0547">Nucleotide-binding</keyword>
<evidence type="ECO:0000256" key="7">
    <source>
        <dbReference type="ARBA" id="ARBA00047899"/>
    </source>
</evidence>
<dbReference type="InterPro" id="IPR011989">
    <property type="entry name" value="ARM-like"/>
</dbReference>
<evidence type="ECO:0000256" key="4">
    <source>
        <dbReference type="ARBA" id="ARBA00022741"/>
    </source>
</evidence>
<dbReference type="InterPro" id="IPR011009">
    <property type="entry name" value="Kinase-like_dom_sf"/>
</dbReference>
<evidence type="ECO:0000256" key="8">
    <source>
        <dbReference type="ARBA" id="ARBA00048679"/>
    </source>
</evidence>
<reference evidence="12" key="1">
    <citation type="submission" date="2018-04" db="EMBL/GenBank/DDBJ databases">
        <authorList>
            <person name="Go L.Y."/>
            <person name="Mitchell J.A."/>
        </authorList>
    </citation>
    <scope>NUCLEOTIDE SEQUENCE</scope>
    <source>
        <tissue evidence="12">Whole organism</tissue>
    </source>
</reference>
<dbReference type="GO" id="GO:0004674">
    <property type="term" value="F:protein serine/threonine kinase activity"/>
    <property type="evidence" value="ECO:0007669"/>
    <property type="project" value="UniProtKB-KW"/>
</dbReference>
<evidence type="ECO:0000313" key="12">
    <source>
        <dbReference type="EMBL" id="SSX07953.1"/>
    </source>
</evidence>
<dbReference type="VEuPathDB" id="VectorBase:CSON015290"/>
<dbReference type="SMART" id="SM00220">
    <property type="entry name" value="S_TKc"/>
    <property type="match status" value="1"/>
</dbReference>
<feature type="compositionally biased region" description="Polar residues" evidence="10">
    <location>
        <begin position="457"/>
        <end position="467"/>
    </location>
</feature>
<dbReference type="PANTHER" id="PTHR22983:SF6">
    <property type="entry name" value="SERINE_THREONINE-PROTEIN KINASE 36"/>
    <property type="match status" value="1"/>
</dbReference>
<dbReference type="GO" id="GO:0007224">
    <property type="term" value="P:smoothened signaling pathway"/>
    <property type="evidence" value="ECO:0007669"/>
    <property type="project" value="TreeGrafter"/>
</dbReference>
<dbReference type="InterPro" id="IPR017441">
    <property type="entry name" value="Protein_kinase_ATP_BS"/>
</dbReference>
<protein>
    <recommendedName>
        <fullName evidence="1">non-specific serine/threonine protein kinase</fullName>
        <ecNumber evidence="1">2.7.11.1</ecNumber>
    </recommendedName>
</protein>
<comment type="catalytic activity">
    <reaction evidence="8">
        <text>L-seryl-[protein] + ATP = O-phospho-L-seryl-[protein] + ADP + H(+)</text>
        <dbReference type="Rhea" id="RHEA:17989"/>
        <dbReference type="Rhea" id="RHEA-COMP:9863"/>
        <dbReference type="Rhea" id="RHEA-COMP:11604"/>
        <dbReference type="ChEBI" id="CHEBI:15378"/>
        <dbReference type="ChEBI" id="CHEBI:29999"/>
        <dbReference type="ChEBI" id="CHEBI:30616"/>
        <dbReference type="ChEBI" id="CHEBI:83421"/>
        <dbReference type="ChEBI" id="CHEBI:456216"/>
        <dbReference type="EC" id="2.7.11.1"/>
    </reaction>
</comment>
<feature type="region of interest" description="Disordered" evidence="10">
    <location>
        <begin position="433"/>
        <end position="473"/>
    </location>
</feature>
<dbReference type="GO" id="GO:0005737">
    <property type="term" value="C:cytoplasm"/>
    <property type="evidence" value="ECO:0007669"/>
    <property type="project" value="UniProtKB-ARBA"/>
</dbReference>
<dbReference type="Pfam" id="PF00069">
    <property type="entry name" value="Pkinase"/>
    <property type="match status" value="1"/>
</dbReference>
<evidence type="ECO:0000256" key="10">
    <source>
        <dbReference type="SAM" id="MobiDB-lite"/>
    </source>
</evidence>
<dbReference type="PROSITE" id="PS00108">
    <property type="entry name" value="PROTEIN_KINASE_ST"/>
    <property type="match status" value="1"/>
</dbReference>
<keyword evidence="3" id="KW-0808">Transferase</keyword>
<dbReference type="PANTHER" id="PTHR22983">
    <property type="entry name" value="PROTEIN KINASE RELATED"/>
    <property type="match status" value="1"/>
</dbReference>
<keyword evidence="2" id="KW-0723">Serine/threonine-protein kinase</keyword>
<evidence type="ECO:0000256" key="5">
    <source>
        <dbReference type="ARBA" id="ARBA00022777"/>
    </source>
</evidence>
<name>A0A336MIK8_CULSO</name>
<dbReference type="FunFam" id="3.30.200.20:FF:000042">
    <property type="entry name" value="Aurora kinase A"/>
    <property type="match status" value="1"/>
</dbReference>
<dbReference type="EMBL" id="UFQT01000959">
    <property type="protein sequence ID" value="SSX28187.1"/>
    <property type="molecule type" value="Genomic_DNA"/>
</dbReference>
<dbReference type="Gene3D" id="1.10.510.10">
    <property type="entry name" value="Transferase(Phosphotransferase) domain 1"/>
    <property type="match status" value="1"/>
</dbReference>
<evidence type="ECO:0000256" key="9">
    <source>
        <dbReference type="PROSITE-ProRule" id="PRU10141"/>
    </source>
</evidence>
<proteinExistence type="predicted"/>
<dbReference type="PROSITE" id="PS00107">
    <property type="entry name" value="PROTEIN_KINASE_ATP"/>
    <property type="match status" value="1"/>
</dbReference>
<dbReference type="PROSITE" id="PS50011">
    <property type="entry name" value="PROTEIN_KINASE_DOM"/>
    <property type="match status" value="1"/>
</dbReference>
<dbReference type="OMA" id="VRLAGCM"/>
<dbReference type="InterPro" id="IPR008271">
    <property type="entry name" value="Ser/Thr_kinase_AS"/>
</dbReference>
<organism evidence="13">
    <name type="scientific">Culicoides sonorensis</name>
    <name type="common">Biting midge</name>
    <dbReference type="NCBI Taxonomy" id="179676"/>
    <lineage>
        <taxon>Eukaryota</taxon>
        <taxon>Metazoa</taxon>
        <taxon>Ecdysozoa</taxon>
        <taxon>Arthropoda</taxon>
        <taxon>Hexapoda</taxon>
        <taxon>Insecta</taxon>
        <taxon>Pterygota</taxon>
        <taxon>Neoptera</taxon>
        <taxon>Endopterygota</taxon>
        <taxon>Diptera</taxon>
        <taxon>Nematocera</taxon>
        <taxon>Chironomoidea</taxon>
        <taxon>Ceratopogonidae</taxon>
        <taxon>Ceratopogoninae</taxon>
        <taxon>Culicoides</taxon>
        <taxon>Monoculicoides</taxon>
    </lineage>
</organism>
<evidence type="ECO:0000256" key="1">
    <source>
        <dbReference type="ARBA" id="ARBA00012513"/>
    </source>
</evidence>
<evidence type="ECO:0000313" key="13">
    <source>
        <dbReference type="EMBL" id="SSX28187.1"/>
    </source>
</evidence>
<feature type="domain" description="Protein kinase" evidence="11">
    <location>
        <begin position="4"/>
        <end position="254"/>
    </location>
</feature>
<feature type="compositionally biased region" description="Basic and acidic residues" evidence="10">
    <location>
        <begin position="434"/>
        <end position="456"/>
    </location>
</feature>
<evidence type="ECO:0000256" key="6">
    <source>
        <dbReference type="ARBA" id="ARBA00022840"/>
    </source>
</evidence>
<dbReference type="Gene3D" id="1.25.10.10">
    <property type="entry name" value="Leucine-rich Repeat Variant"/>
    <property type="match status" value="1"/>
</dbReference>
<dbReference type="EC" id="2.7.11.1" evidence="1"/>
<gene>
    <name evidence="13" type="primary">CSON015290</name>
</gene>
<dbReference type="GO" id="GO:0005524">
    <property type="term" value="F:ATP binding"/>
    <property type="evidence" value="ECO:0007669"/>
    <property type="project" value="UniProtKB-UniRule"/>
</dbReference>